<proteinExistence type="predicted"/>
<name>A0A382EMG2_9ZZZZ</name>
<dbReference type="AlphaFoldDB" id="A0A382EMG2"/>
<protein>
    <submittedName>
        <fullName evidence="1">Uncharacterized protein</fullName>
    </submittedName>
</protein>
<sequence length="434" mass="48388">MTIKSWTGSLFAILLFVSVCLSQAQEVGGLDMQTMATEQLGLTGGGFTWIDGTPYFRTQLQPEATFGKIGIGLDLVLLLGNVANEETGENEFKVLAENGEEWNSLSNYLRALRFIRYGQPAEPFYAHFGAFDYITIGHGFIMSGYSNHDRRGLRLNARLQNKFGIETVINDIGNPSVLGGRVYYRPLGRFELGGTYLTDTNPNLDNNLKTEEDPLVAMGVDVGIPIVSSDALQIDLYTDLVFLNTKIGSNDKKELARGSASGIGLSAFKSIFKLEYRIFGKEFIPTIFDHNYDVLAPTFLGLDETKDGVSRKGFYSLITSHILPKVNLIGTFESYSDGDPKMYLGVSEDGLIDKLSFRAFYTKRNIGQKYIDNDGKEVDPDFFEDIARLDEKSAFTVRLGYEIISAGVPLEFNIIRQYTFQQMVDDDGEKSFKP</sequence>
<evidence type="ECO:0000313" key="1">
    <source>
        <dbReference type="EMBL" id="SVB51141.1"/>
    </source>
</evidence>
<dbReference type="EMBL" id="UINC01044972">
    <property type="protein sequence ID" value="SVB51141.1"/>
    <property type="molecule type" value="Genomic_DNA"/>
</dbReference>
<gene>
    <name evidence="1" type="ORF">METZ01_LOCUS203995</name>
</gene>
<accession>A0A382EMG2</accession>
<organism evidence="1">
    <name type="scientific">marine metagenome</name>
    <dbReference type="NCBI Taxonomy" id="408172"/>
    <lineage>
        <taxon>unclassified sequences</taxon>
        <taxon>metagenomes</taxon>
        <taxon>ecological metagenomes</taxon>
    </lineage>
</organism>
<feature type="non-terminal residue" evidence="1">
    <location>
        <position position="434"/>
    </location>
</feature>
<reference evidence="1" key="1">
    <citation type="submission" date="2018-05" db="EMBL/GenBank/DDBJ databases">
        <authorList>
            <person name="Lanie J.A."/>
            <person name="Ng W.-L."/>
            <person name="Kazmierczak K.M."/>
            <person name="Andrzejewski T.M."/>
            <person name="Davidsen T.M."/>
            <person name="Wayne K.J."/>
            <person name="Tettelin H."/>
            <person name="Glass J.I."/>
            <person name="Rusch D."/>
            <person name="Podicherti R."/>
            <person name="Tsui H.-C.T."/>
            <person name="Winkler M.E."/>
        </authorList>
    </citation>
    <scope>NUCLEOTIDE SEQUENCE</scope>
</reference>